<reference evidence="3 4" key="1">
    <citation type="journal article" date="2011" name="J. Bacteriol.">
        <title>Genome sequence of strain IMCC3088, a proteorhodopsin-containing marine bacterium belonging to the OM60/NOR5 clade.</title>
        <authorList>
            <person name="Jang Y."/>
            <person name="Oh H.M."/>
            <person name="Kang I."/>
            <person name="Lee K."/>
            <person name="Yang S.J."/>
            <person name="Cho J.C."/>
        </authorList>
    </citation>
    <scope>NUCLEOTIDE SEQUENCE [LARGE SCALE GENOMIC DNA]</scope>
    <source>
        <strain evidence="3 4">IMCC3088</strain>
    </source>
</reference>
<gene>
    <name evidence="3" type="ORF">IMCC3088_2151</name>
</gene>
<dbReference type="Gene3D" id="2.60.40.380">
    <property type="entry name" value="Purple acid phosphatase-like, N-terminal"/>
    <property type="match status" value="1"/>
</dbReference>
<comment type="caution">
    <text evidence="3">The sequence shown here is derived from an EMBL/GenBank/DDBJ whole genome shotgun (WGS) entry which is preliminary data.</text>
</comment>
<dbReference type="SUPFAM" id="SSF56300">
    <property type="entry name" value="Metallo-dependent phosphatases"/>
    <property type="match status" value="1"/>
</dbReference>
<dbReference type="EMBL" id="AEIG01000063">
    <property type="protein sequence ID" value="EGG29151.1"/>
    <property type="molecule type" value="Genomic_DNA"/>
</dbReference>
<proteinExistence type="predicted"/>
<dbReference type="Gene3D" id="3.60.21.70">
    <property type="entry name" value="PhoD-like phosphatase"/>
    <property type="match status" value="1"/>
</dbReference>
<evidence type="ECO:0000313" key="3">
    <source>
        <dbReference type="EMBL" id="EGG29151.1"/>
    </source>
</evidence>
<dbReference type="eggNOG" id="COG3540">
    <property type="taxonomic scope" value="Bacteria"/>
</dbReference>
<dbReference type="STRING" id="2518989.IMCC3088_2151"/>
<evidence type="ECO:0000259" key="2">
    <source>
        <dbReference type="Pfam" id="PF16655"/>
    </source>
</evidence>
<dbReference type="PANTHER" id="PTHR43606">
    <property type="entry name" value="PHOSPHATASE, PUTATIVE (AFU_ORTHOLOGUE AFUA_6G08710)-RELATED"/>
    <property type="match status" value="1"/>
</dbReference>
<dbReference type="InterPro" id="IPR052900">
    <property type="entry name" value="Phospholipid_Metab_Enz"/>
</dbReference>
<feature type="domain" description="PhoD-like phosphatase metallophosphatase" evidence="1">
    <location>
        <begin position="140"/>
        <end position="515"/>
    </location>
</feature>
<organism evidence="3 4">
    <name type="scientific">Aequoribacter fuscus</name>
    <dbReference type="NCBI Taxonomy" id="2518989"/>
    <lineage>
        <taxon>Bacteria</taxon>
        <taxon>Pseudomonadati</taxon>
        <taxon>Pseudomonadota</taxon>
        <taxon>Gammaproteobacteria</taxon>
        <taxon>Cellvibrionales</taxon>
        <taxon>Halieaceae</taxon>
        <taxon>Aequoribacter</taxon>
    </lineage>
</organism>
<protein>
    <submittedName>
        <fullName evidence="3">Alkaline phosphatase, putative</fullName>
    </submittedName>
</protein>
<dbReference type="InterPro" id="IPR029052">
    <property type="entry name" value="Metallo-depent_PP-like"/>
</dbReference>
<dbReference type="CDD" id="cd07389">
    <property type="entry name" value="MPP_PhoD"/>
    <property type="match status" value="1"/>
</dbReference>
<name>F3L3F9_9GAMM</name>
<feature type="domain" description="Phospholipase D N-terminal" evidence="2">
    <location>
        <begin position="39"/>
        <end position="129"/>
    </location>
</feature>
<evidence type="ECO:0000259" key="1">
    <source>
        <dbReference type="Pfam" id="PF09423"/>
    </source>
</evidence>
<accession>F3L3F9</accession>
<dbReference type="Pfam" id="PF16655">
    <property type="entry name" value="PhoD_N"/>
    <property type="match status" value="1"/>
</dbReference>
<dbReference type="InterPro" id="IPR038607">
    <property type="entry name" value="PhoD-like_sf"/>
</dbReference>
<sequence length="546" mass="60927">MPLESLKRRTLVKGLSATLGLLALRGFSVNAENPVHFTHGIASGDPLHDRVILWTRVIPGHGAHQQLKVEWQIASDAKFRKMVAEGTTETDGGRDYTVKVDATGLKAGKQYYYRFTCEGVSSIVGKTKTLPKGKVREFKMGVASCSNYPQGYFNAYQDMAHADLDVVLHLGDYIYEYADGVYSNPIAVEQLGRRVQPSTEIIALEDYRMRYGLYRTDADLQALHRNHPMIAVWDDHELMNNTWHSGAENHNEGEGDFATRIAAAKKAYHEWMPIRTRESDQENIYRSFEIGNLADLIMLDTRFVGRDEQLEYSKDLGKDPSTFADTKLNKPERELRGKPQADWLRNELQKSKTRGATWQVLGQQVLMGKVLIPTIDPAIVDEAPIPDSYKQRMKGMLNLAKLGLPLNLDAWDGYPAARERLYDDLLEYGVNPISLAGDTHNAWAFNLRNAQGNAVGIELGTPGISSPGLESFLPLPIDTTQASFLASSPELVEADTSQRGWALLTLTPNGAETQFRYVSTVLSREYSVTSSAPLRASAGKRRYNDA</sequence>
<dbReference type="Proteomes" id="UP000005615">
    <property type="component" value="Unassembled WGS sequence"/>
</dbReference>
<dbReference type="RefSeq" id="WP_009576328.1">
    <property type="nucleotide sequence ID" value="NZ_AEIG01000063.1"/>
</dbReference>
<dbReference type="Pfam" id="PF09423">
    <property type="entry name" value="PhoD"/>
    <property type="match status" value="1"/>
</dbReference>
<dbReference type="InterPro" id="IPR032093">
    <property type="entry name" value="PhoD_N"/>
</dbReference>
<keyword evidence="4" id="KW-1185">Reference proteome</keyword>
<dbReference type="InterPro" id="IPR018946">
    <property type="entry name" value="PhoD-like_MPP"/>
</dbReference>
<evidence type="ECO:0000313" key="4">
    <source>
        <dbReference type="Proteomes" id="UP000005615"/>
    </source>
</evidence>
<dbReference type="PANTHER" id="PTHR43606:SF2">
    <property type="entry name" value="ALKALINE PHOSPHATASE FAMILY PROTEIN (AFU_ORTHOLOGUE AFUA_5G03860)"/>
    <property type="match status" value="1"/>
</dbReference>
<dbReference type="AlphaFoldDB" id="F3L3F9"/>